<dbReference type="SUPFAM" id="SSF82171">
    <property type="entry name" value="DPP6 N-terminal domain-like"/>
    <property type="match status" value="1"/>
</dbReference>
<dbReference type="PROSITE" id="PS51257">
    <property type="entry name" value="PROKAR_LIPOPROTEIN"/>
    <property type="match status" value="1"/>
</dbReference>
<dbReference type="AlphaFoldDB" id="A0A5B3GF36"/>
<dbReference type="Pfam" id="PF00326">
    <property type="entry name" value="Peptidase_S9"/>
    <property type="match status" value="1"/>
</dbReference>
<dbReference type="Gene3D" id="2.120.10.30">
    <property type="entry name" value="TolB, C-terminal domain"/>
    <property type="match status" value="1"/>
</dbReference>
<evidence type="ECO:0000313" key="5">
    <source>
        <dbReference type="Proteomes" id="UP000323567"/>
    </source>
</evidence>
<evidence type="ECO:0000313" key="4">
    <source>
        <dbReference type="EMBL" id="KAA2372248.1"/>
    </source>
</evidence>
<evidence type="ECO:0000256" key="2">
    <source>
        <dbReference type="SAM" id="SignalP"/>
    </source>
</evidence>
<dbReference type="InterPro" id="IPR029058">
    <property type="entry name" value="AB_hydrolase_fold"/>
</dbReference>
<dbReference type="SUPFAM" id="SSF53474">
    <property type="entry name" value="alpha/beta-Hydrolases"/>
    <property type="match status" value="1"/>
</dbReference>
<organism evidence="4 5">
    <name type="scientific">Alistipes shahii</name>
    <dbReference type="NCBI Taxonomy" id="328814"/>
    <lineage>
        <taxon>Bacteria</taxon>
        <taxon>Pseudomonadati</taxon>
        <taxon>Bacteroidota</taxon>
        <taxon>Bacteroidia</taxon>
        <taxon>Bacteroidales</taxon>
        <taxon>Rikenellaceae</taxon>
        <taxon>Alistipes</taxon>
    </lineage>
</organism>
<dbReference type="Proteomes" id="UP000323567">
    <property type="component" value="Unassembled WGS sequence"/>
</dbReference>
<gene>
    <name evidence="4" type="ORF">F2Y13_02000</name>
</gene>
<dbReference type="Gene3D" id="3.40.50.1820">
    <property type="entry name" value="alpha/beta hydrolase"/>
    <property type="match status" value="1"/>
</dbReference>
<dbReference type="InterPro" id="IPR001375">
    <property type="entry name" value="Peptidase_S9_cat"/>
</dbReference>
<keyword evidence="1" id="KW-0378">Hydrolase</keyword>
<dbReference type="PANTHER" id="PTHR42776">
    <property type="entry name" value="SERINE PEPTIDASE S9 FAMILY MEMBER"/>
    <property type="match status" value="1"/>
</dbReference>
<dbReference type="EMBL" id="VVXK01000001">
    <property type="protein sequence ID" value="KAA2372248.1"/>
    <property type="molecule type" value="Genomic_DNA"/>
</dbReference>
<dbReference type="GO" id="GO:0006508">
    <property type="term" value="P:proteolysis"/>
    <property type="evidence" value="ECO:0007669"/>
    <property type="project" value="InterPro"/>
</dbReference>
<proteinExistence type="predicted"/>
<evidence type="ECO:0000256" key="1">
    <source>
        <dbReference type="ARBA" id="ARBA00022801"/>
    </source>
</evidence>
<feature type="chain" id="PRO_5023068594" evidence="2">
    <location>
        <begin position="23"/>
        <end position="643"/>
    </location>
</feature>
<accession>A0A5B3GF36</accession>
<dbReference type="GO" id="GO:0004252">
    <property type="term" value="F:serine-type endopeptidase activity"/>
    <property type="evidence" value="ECO:0007669"/>
    <property type="project" value="TreeGrafter"/>
</dbReference>
<evidence type="ECO:0000259" key="3">
    <source>
        <dbReference type="Pfam" id="PF00326"/>
    </source>
</evidence>
<reference evidence="4 5" key="1">
    <citation type="journal article" date="2019" name="Nat. Med.">
        <title>A library of human gut bacterial isolates paired with longitudinal multiomics data enables mechanistic microbiome research.</title>
        <authorList>
            <person name="Poyet M."/>
            <person name="Groussin M."/>
            <person name="Gibbons S.M."/>
            <person name="Avila-Pacheco J."/>
            <person name="Jiang X."/>
            <person name="Kearney S.M."/>
            <person name="Perrotta A.R."/>
            <person name="Berdy B."/>
            <person name="Zhao S."/>
            <person name="Lieberman T.D."/>
            <person name="Swanson P.K."/>
            <person name="Smith M."/>
            <person name="Roesemann S."/>
            <person name="Alexander J.E."/>
            <person name="Rich S.A."/>
            <person name="Livny J."/>
            <person name="Vlamakis H."/>
            <person name="Clish C."/>
            <person name="Bullock K."/>
            <person name="Deik A."/>
            <person name="Scott J."/>
            <person name="Pierce K.A."/>
            <person name="Xavier R.J."/>
            <person name="Alm E.J."/>
        </authorList>
    </citation>
    <scope>NUCLEOTIDE SEQUENCE [LARGE SCALE GENOMIC DNA]</scope>
    <source>
        <strain evidence="4 5">BIOML-A2</strain>
    </source>
</reference>
<sequence>MKKLLIIAAMAATAVACTPKTAPELPMETFFRNSEKSDYQISPDGKYFSYMAPWESRRNIFVQQVGSDEAVRITSERERDLAGYFWANDSRILYLKDTGGDENFQLYGVNIDGTDPKAYTAVPGVRTTIIDPLEEIDSLMIIGTNERNPQIFDPYRLNLNTGEKTLLCENPGDVQGWQTDHDGKLRVAYAVVDGVNTQIRYRESEAEEFRPVLTTNFKEGVSFATFTPDNRMVYAITNLGRDKDALVLMDPATCEEKEVLYTNDTYDLAGVWYSEKEKKLLGVSYEGHKGTTRHFFDREAGELFGRMERHLRGYELGIVGSDKAEDKYIVYAGSDRTAGAYYIYDVATDTMTKLADLRPWIKQEEMAEMLPIEYTARDGERIEGYLTLPVGRTLRNAKNLPVVVNPHGGPWARDSWGFNPEAQFLANRGYAVLQMNFRGSTGFGRRFTEIAFGKWGQEMQDDITDGVNWLIGKGIADPARIAIYGGSYGGYATLQGIVKDPDLYACAIDYVGVSNLFSFLNTIPPYWKPLLDQMYEMVGNPETQQEMLRENSPALNAGRIKTPLLVVQGANDPRVNINESNQMVEALRARGVEVDYMVKDNEGHGFHNEENRFDFYRAMEKFFGKHLKGVRPEGDIVPESCRR</sequence>
<comment type="caution">
    <text evidence="4">The sequence shown here is derived from an EMBL/GenBank/DDBJ whole genome shotgun (WGS) entry which is preliminary data.</text>
</comment>
<dbReference type="PANTHER" id="PTHR42776:SF27">
    <property type="entry name" value="DIPEPTIDYL PEPTIDASE FAMILY MEMBER 6"/>
    <property type="match status" value="1"/>
</dbReference>
<name>A0A5B3GF36_9BACT</name>
<protein>
    <submittedName>
        <fullName evidence="4">S9 family peptidase</fullName>
    </submittedName>
</protein>
<feature type="domain" description="Peptidase S9 prolyl oligopeptidase catalytic" evidence="3">
    <location>
        <begin position="416"/>
        <end position="628"/>
    </location>
</feature>
<keyword evidence="2" id="KW-0732">Signal</keyword>
<dbReference type="InterPro" id="IPR011042">
    <property type="entry name" value="6-blade_b-propeller_TolB-like"/>
</dbReference>
<feature type="signal peptide" evidence="2">
    <location>
        <begin position="1"/>
        <end position="22"/>
    </location>
</feature>